<gene>
    <name evidence="1" type="ORF">EJF14_20870</name>
</gene>
<protein>
    <submittedName>
        <fullName evidence="1">Uncharacterized protein</fullName>
    </submittedName>
</protein>
<dbReference type="Proteomes" id="UP000326582">
    <property type="component" value="Chromosome 2"/>
</dbReference>
<accession>A0ACD0WI14</accession>
<dbReference type="EMBL" id="CP038485">
    <property type="protein sequence ID" value="QFZ26949.1"/>
    <property type="molecule type" value="Genomic_DNA"/>
</dbReference>
<organism evidence="1 2">
    <name type="scientific">Clavispora lusitaniae</name>
    <name type="common">Candida lusitaniae</name>
    <dbReference type="NCBI Taxonomy" id="36911"/>
    <lineage>
        <taxon>Eukaryota</taxon>
        <taxon>Fungi</taxon>
        <taxon>Dikarya</taxon>
        <taxon>Ascomycota</taxon>
        <taxon>Saccharomycotina</taxon>
        <taxon>Pichiomycetes</taxon>
        <taxon>Metschnikowiaceae</taxon>
        <taxon>Clavispora</taxon>
    </lineage>
</organism>
<name>A0ACD0WI14_CLALS</name>
<keyword evidence="2" id="KW-1185">Reference proteome</keyword>
<proteinExistence type="predicted"/>
<sequence length="216" mass="23943">MEYGAWTEWTLILKNWSKTLLVQTPKNTASVLLQIRRILNVQGMRGEDMPKGRRCFFAGIPVPRLKGLPYIEITSESKCTRRHAWRMIMPSHRRPVAKRLLCSSNPPPQFQARWRVQLRHTGGAASSCKTRRAHLHISSCPLSLVSPFVSRPAATCNMGNVPSPSVQAPSLCASHLQPNARSQDSTMAGRGTLRARALSLWAAAISHRSTLAACPT</sequence>
<evidence type="ECO:0000313" key="1">
    <source>
        <dbReference type="EMBL" id="QFZ26949.1"/>
    </source>
</evidence>
<reference evidence="2" key="1">
    <citation type="journal article" date="2019" name="MBio">
        <title>Comparative genomics for the elucidation of multidrug resistance (MDR) in Candida lusitaniae.</title>
        <authorList>
            <person name="Kannan A."/>
            <person name="Asner S.A."/>
            <person name="Trachsel E."/>
            <person name="Kelly S."/>
            <person name="Parker J."/>
            <person name="Sanglard D."/>
        </authorList>
    </citation>
    <scope>NUCLEOTIDE SEQUENCE [LARGE SCALE GENOMIC DNA]</scope>
    <source>
        <strain evidence="2">P1</strain>
    </source>
</reference>
<evidence type="ECO:0000313" key="2">
    <source>
        <dbReference type="Proteomes" id="UP000326582"/>
    </source>
</evidence>